<proteinExistence type="predicted"/>
<gene>
    <name evidence="2" type="ORF">BD310DRAFT_950926</name>
</gene>
<evidence type="ECO:0000313" key="3">
    <source>
        <dbReference type="Proteomes" id="UP000292082"/>
    </source>
</evidence>
<evidence type="ECO:0000259" key="1">
    <source>
        <dbReference type="Pfam" id="PF20151"/>
    </source>
</evidence>
<name>A0A4Q9NQ75_9APHY</name>
<dbReference type="Proteomes" id="UP000292082">
    <property type="component" value="Unassembled WGS sequence"/>
</dbReference>
<dbReference type="InterPro" id="IPR045340">
    <property type="entry name" value="DUF6533"/>
</dbReference>
<dbReference type="EMBL" id="ML145173">
    <property type="protein sequence ID" value="TBU55201.1"/>
    <property type="molecule type" value="Genomic_DNA"/>
</dbReference>
<accession>A0A4Q9NQ75</accession>
<feature type="domain" description="DUF6533" evidence="1">
    <location>
        <begin position="11"/>
        <end position="50"/>
    </location>
</feature>
<dbReference type="AlphaFoldDB" id="A0A4Q9NQ75"/>
<organism evidence="2 3">
    <name type="scientific">Dichomitus squalens</name>
    <dbReference type="NCBI Taxonomy" id="114155"/>
    <lineage>
        <taxon>Eukaryota</taxon>
        <taxon>Fungi</taxon>
        <taxon>Dikarya</taxon>
        <taxon>Basidiomycota</taxon>
        <taxon>Agaricomycotina</taxon>
        <taxon>Agaricomycetes</taxon>
        <taxon>Polyporales</taxon>
        <taxon>Polyporaceae</taxon>
        <taxon>Dichomitus</taxon>
    </lineage>
</organism>
<protein>
    <recommendedName>
        <fullName evidence="1">DUF6533 domain-containing protein</fullName>
    </recommendedName>
</protein>
<evidence type="ECO:0000313" key="2">
    <source>
        <dbReference type="EMBL" id="TBU55201.1"/>
    </source>
</evidence>
<keyword evidence="3" id="KW-1185">Reference proteome</keyword>
<sequence>MFTDNPRNCPALFFYDYILTFWSEGTLFWKPCQVNAAPVLFLLNRYIPLAYQIFSVMPDPRSFKRYAYSSTVQIILINME</sequence>
<reference evidence="2 3" key="1">
    <citation type="submission" date="2019-01" db="EMBL/GenBank/DDBJ databases">
        <title>Draft genome sequences of three monokaryotic isolates of the white-rot basidiomycete fungus Dichomitus squalens.</title>
        <authorList>
            <consortium name="DOE Joint Genome Institute"/>
            <person name="Lopez S.C."/>
            <person name="Andreopoulos B."/>
            <person name="Pangilinan J."/>
            <person name="Lipzen A."/>
            <person name="Riley R."/>
            <person name="Ahrendt S."/>
            <person name="Ng V."/>
            <person name="Barry K."/>
            <person name="Daum C."/>
            <person name="Grigoriev I.V."/>
            <person name="Hilden K.S."/>
            <person name="Makela M.R."/>
            <person name="de Vries R.P."/>
        </authorList>
    </citation>
    <scope>NUCLEOTIDE SEQUENCE [LARGE SCALE GENOMIC DNA]</scope>
    <source>
        <strain evidence="2 3">CBS 464.89</strain>
    </source>
</reference>
<dbReference type="Pfam" id="PF20151">
    <property type="entry name" value="DUF6533"/>
    <property type="match status" value="1"/>
</dbReference>